<keyword evidence="1" id="KW-1133">Transmembrane helix</keyword>
<keyword evidence="1" id="KW-0472">Membrane</keyword>
<feature type="transmembrane region" description="Helical" evidence="1">
    <location>
        <begin position="133"/>
        <end position="155"/>
    </location>
</feature>
<comment type="caution">
    <text evidence="2">The sequence shown here is derived from an EMBL/GenBank/DDBJ whole genome shotgun (WGS) entry which is preliminary data.</text>
</comment>
<dbReference type="Proteomes" id="UP000241639">
    <property type="component" value="Unassembled WGS sequence"/>
</dbReference>
<dbReference type="OrthoDB" id="2990722at2"/>
<organism evidence="2 3">
    <name type="scientific">Desmospora activa DSM 45169</name>
    <dbReference type="NCBI Taxonomy" id="1121389"/>
    <lineage>
        <taxon>Bacteria</taxon>
        <taxon>Bacillati</taxon>
        <taxon>Bacillota</taxon>
        <taxon>Bacilli</taxon>
        <taxon>Bacillales</taxon>
        <taxon>Thermoactinomycetaceae</taxon>
        <taxon>Desmospora</taxon>
    </lineage>
</organism>
<dbReference type="EMBL" id="PZZP01000002">
    <property type="protein sequence ID" value="PTM56452.1"/>
    <property type="molecule type" value="Genomic_DNA"/>
</dbReference>
<sequence>MRRKGTYWLVRGAAGINLAAVVLACLFLVGMGQGSFGERMQYIHANPTAWNLSWAAALASALGLLFVFTILTLRLDRSYRPLLQMAWMIGVMGAASWVLHDLLQMTVMPVLSLLVLEAPTPHLVDHILRWEKLLVQLVGVFSCICFAISGFIYTSVMFRTRFFPSSVAVYSLVLWSIVLAASISVRWVDALLPWVLAGSLLLLIPWYWQLSNVLSRSLSE</sequence>
<evidence type="ECO:0000256" key="1">
    <source>
        <dbReference type="SAM" id="Phobius"/>
    </source>
</evidence>
<gene>
    <name evidence="2" type="ORF">C8J48_2774</name>
</gene>
<feature type="transmembrane region" description="Helical" evidence="1">
    <location>
        <begin position="85"/>
        <end position="113"/>
    </location>
</feature>
<feature type="transmembrane region" description="Helical" evidence="1">
    <location>
        <begin position="52"/>
        <end position="73"/>
    </location>
</feature>
<dbReference type="AlphaFoldDB" id="A0A2T4Z3I3"/>
<accession>A0A2T4Z3I3</accession>
<reference evidence="2 3" key="1">
    <citation type="submission" date="2018-04" db="EMBL/GenBank/DDBJ databases">
        <title>Genomic Encyclopedia of Archaeal and Bacterial Type Strains, Phase II (KMG-II): from individual species to whole genera.</title>
        <authorList>
            <person name="Goeker M."/>
        </authorList>
    </citation>
    <scope>NUCLEOTIDE SEQUENCE [LARGE SCALE GENOMIC DNA]</scope>
    <source>
        <strain evidence="2 3">DSM 45169</strain>
    </source>
</reference>
<feature type="transmembrane region" description="Helical" evidence="1">
    <location>
        <begin position="191"/>
        <end position="208"/>
    </location>
</feature>
<keyword evidence="1" id="KW-0812">Transmembrane</keyword>
<feature type="transmembrane region" description="Helical" evidence="1">
    <location>
        <begin position="12"/>
        <end position="32"/>
    </location>
</feature>
<dbReference type="RefSeq" id="WP_107727794.1">
    <property type="nucleotide sequence ID" value="NZ_PZZP01000002.1"/>
</dbReference>
<name>A0A2T4Z3I3_9BACL</name>
<proteinExistence type="predicted"/>
<feature type="transmembrane region" description="Helical" evidence="1">
    <location>
        <begin position="167"/>
        <end position="185"/>
    </location>
</feature>
<protein>
    <submittedName>
        <fullName evidence="2">Uncharacterized protein</fullName>
    </submittedName>
</protein>
<keyword evidence="3" id="KW-1185">Reference proteome</keyword>
<dbReference type="PROSITE" id="PS51257">
    <property type="entry name" value="PROKAR_LIPOPROTEIN"/>
    <property type="match status" value="1"/>
</dbReference>
<evidence type="ECO:0000313" key="2">
    <source>
        <dbReference type="EMBL" id="PTM56452.1"/>
    </source>
</evidence>
<evidence type="ECO:0000313" key="3">
    <source>
        <dbReference type="Proteomes" id="UP000241639"/>
    </source>
</evidence>